<protein>
    <recommendedName>
        <fullName evidence="2">AB hydrolase-1 domain-containing protein</fullName>
    </recommendedName>
</protein>
<dbReference type="AlphaFoldDB" id="A0A9P1MBY7"/>
<accession>A0A9P1MBY7</accession>
<dbReference type="SUPFAM" id="SSF53474">
    <property type="entry name" value="alpha/beta-Hydrolases"/>
    <property type="match status" value="1"/>
</dbReference>
<sequence length="360" mass="39297">MQLSSLLTVALLPLAALATPVPQDADVVSPSELFKRRTPTTCSIVRAAVNCRSGPSTKYSAKKKLSKGSSHSFVCVVSGECITLDGSTNCGWHYSLSAGCYVNGHYTSSQCTLDPQAPPPYDAEMEKGPLLLLIAGANGDATIFQQIAVPLSEHFTVVAYDRRGFSRSELQGPQNYETRLATDADDARRLIEHLSKTPAIVFGSSSGAVVALTLLIRHPSAVRALIAHEPPAVNLLAEAEALQWRTFFNDVYDVYREEGVKNGMQKFVAGVLTREEAEHLRARSSSGDAPERSAANIQYWFEHEVRQYTSADLDVGVLKNLADRLILAAGMPRATVSRIGRIKLCRRSLGWIFWNYQGAI</sequence>
<name>A0A9P1MBY7_9PEZI</name>
<organism evidence="3 4">
    <name type="scientific">Parascedosporium putredinis</name>
    <dbReference type="NCBI Taxonomy" id="1442378"/>
    <lineage>
        <taxon>Eukaryota</taxon>
        <taxon>Fungi</taxon>
        <taxon>Dikarya</taxon>
        <taxon>Ascomycota</taxon>
        <taxon>Pezizomycotina</taxon>
        <taxon>Sordariomycetes</taxon>
        <taxon>Hypocreomycetidae</taxon>
        <taxon>Microascales</taxon>
        <taxon>Microascaceae</taxon>
        <taxon>Parascedosporium</taxon>
    </lineage>
</organism>
<evidence type="ECO:0000313" key="4">
    <source>
        <dbReference type="Proteomes" id="UP000838763"/>
    </source>
</evidence>
<dbReference type="Proteomes" id="UP000838763">
    <property type="component" value="Unassembled WGS sequence"/>
</dbReference>
<dbReference type="OrthoDB" id="408373at2759"/>
<dbReference type="InterPro" id="IPR000073">
    <property type="entry name" value="AB_hydrolase_1"/>
</dbReference>
<dbReference type="PANTHER" id="PTHR43433">
    <property type="entry name" value="HYDROLASE, ALPHA/BETA FOLD FAMILY PROTEIN"/>
    <property type="match status" value="1"/>
</dbReference>
<evidence type="ECO:0000313" key="3">
    <source>
        <dbReference type="EMBL" id="CAI4215802.1"/>
    </source>
</evidence>
<dbReference type="GO" id="GO:0046503">
    <property type="term" value="P:glycerolipid catabolic process"/>
    <property type="evidence" value="ECO:0007669"/>
    <property type="project" value="TreeGrafter"/>
</dbReference>
<dbReference type="PANTHER" id="PTHR43433:SF5">
    <property type="entry name" value="AB HYDROLASE-1 DOMAIN-CONTAINING PROTEIN"/>
    <property type="match status" value="1"/>
</dbReference>
<dbReference type="EMBL" id="CALLCH030000013">
    <property type="protein sequence ID" value="CAI4215802.1"/>
    <property type="molecule type" value="Genomic_DNA"/>
</dbReference>
<dbReference type="Pfam" id="PF00561">
    <property type="entry name" value="Abhydrolase_1"/>
    <property type="match status" value="1"/>
</dbReference>
<evidence type="ECO:0000259" key="2">
    <source>
        <dbReference type="Pfam" id="PF00561"/>
    </source>
</evidence>
<evidence type="ECO:0000256" key="1">
    <source>
        <dbReference type="SAM" id="SignalP"/>
    </source>
</evidence>
<proteinExistence type="predicted"/>
<dbReference type="InterPro" id="IPR050471">
    <property type="entry name" value="AB_hydrolase"/>
</dbReference>
<feature type="signal peptide" evidence="1">
    <location>
        <begin position="1"/>
        <end position="18"/>
    </location>
</feature>
<feature type="chain" id="PRO_5040328620" description="AB hydrolase-1 domain-containing protein" evidence="1">
    <location>
        <begin position="19"/>
        <end position="360"/>
    </location>
</feature>
<feature type="domain" description="AB hydrolase-1" evidence="2">
    <location>
        <begin position="129"/>
        <end position="295"/>
    </location>
</feature>
<comment type="caution">
    <text evidence="3">The sequence shown here is derived from an EMBL/GenBank/DDBJ whole genome shotgun (WGS) entry which is preliminary data.</text>
</comment>
<gene>
    <name evidence="3" type="ORF">PPNO1_LOCUS5478</name>
</gene>
<dbReference type="Gene3D" id="3.40.50.1820">
    <property type="entry name" value="alpha/beta hydrolase"/>
    <property type="match status" value="1"/>
</dbReference>
<reference evidence="3" key="1">
    <citation type="submission" date="2022-11" db="EMBL/GenBank/DDBJ databases">
        <authorList>
            <person name="Scott C."/>
            <person name="Bruce N."/>
        </authorList>
    </citation>
    <scope>NUCLEOTIDE SEQUENCE</scope>
</reference>
<dbReference type="InterPro" id="IPR029058">
    <property type="entry name" value="AB_hydrolase_fold"/>
</dbReference>
<dbReference type="GO" id="GO:0004806">
    <property type="term" value="F:triacylglycerol lipase activity"/>
    <property type="evidence" value="ECO:0007669"/>
    <property type="project" value="TreeGrafter"/>
</dbReference>
<keyword evidence="4" id="KW-1185">Reference proteome</keyword>
<keyword evidence="1" id="KW-0732">Signal</keyword>